<dbReference type="EMBL" id="CALNXK010000009">
    <property type="protein sequence ID" value="CAH3041840.1"/>
    <property type="molecule type" value="Genomic_DNA"/>
</dbReference>
<keyword evidence="2" id="KW-1185">Reference proteome</keyword>
<evidence type="ECO:0000313" key="2">
    <source>
        <dbReference type="Proteomes" id="UP001159405"/>
    </source>
</evidence>
<organism evidence="1 2">
    <name type="scientific">Porites lobata</name>
    <dbReference type="NCBI Taxonomy" id="104759"/>
    <lineage>
        <taxon>Eukaryota</taxon>
        <taxon>Metazoa</taxon>
        <taxon>Cnidaria</taxon>
        <taxon>Anthozoa</taxon>
        <taxon>Hexacorallia</taxon>
        <taxon>Scleractinia</taxon>
        <taxon>Fungiina</taxon>
        <taxon>Poritidae</taxon>
        <taxon>Porites</taxon>
    </lineage>
</organism>
<accession>A0ABN8N2Y4</accession>
<dbReference type="Gene3D" id="3.30.70.2330">
    <property type="match status" value="1"/>
</dbReference>
<sequence length="138" mass="15471">MTSGEHEVFLESSVRGYHAYFKYSTVSVGELMIGLYMEGLIFGILQYAVAVKNESGQIVGHVPIEISKIMCKFIRDCGEVEVECIGHRYNVGQGKGLEIPVDYRLLGNQQYLQRVVTKLKSIDLALSISDIRKCGTEY</sequence>
<name>A0ABN8N2Y4_9CNID</name>
<proteinExistence type="predicted"/>
<gene>
    <name evidence="1" type="ORF">PLOB_00047952</name>
</gene>
<comment type="caution">
    <text evidence="1">The sequence shown here is derived from an EMBL/GenBank/DDBJ whole genome shotgun (WGS) entry which is preliminary data.</text>
</comment>
<protein>
    <submittedName>
        <fullName evidence="1">Uncharacterized protein</fullName>
    </submittedName>
</protein>
<reference evidence="1 2" key="1">
    <citation type="submission" date="2022-05" db="EMBL/GenBank/DDBJ databases">
        <authorList>
            <consortium name="Genoscope - CEA"/>
            <person name="William W."/>
        </authorList>
    </citation>
    <scope>NUCLEOTIDE SEQUENCE [LARGE SCALE GENOMIC DNA]</scope>
</reference>
<evidence type="ECO:0000313" key="1">
    <source>
        <dbReference type="EMBL" id="CAH3041840.1"/>
    </source>
</evidence>
<dbReference type="Proteomes" id="UP001159405">
    <property type="component" value="Unassembled WGS sequence"/>
</dbReference>